<evidence type="ECO:0000313" key="2">
    <source>
        <dbReference type="Proteomes" id="UP001281761"/>
    </source>
</evidence>
<name>A0ABQ9YID9_9EUKA</name>
<comment type="caution">
    <text evidence="1">The sequence shown here is derived from an EMBL/GenBank/DDBJ whole genome shotgun (WGS) entry which is preliminary data.</text>
</comment>
<proteinExistence type="predicted"/>
<dbReference type="EMBL" id="JARBJD010000006">
    <property type="protein sequence ID" value="KAK2963524.1"/>
    <property type="molecule type" value="Genomic_DNA"/>
</dbReference>
<dbReference type="Proteomes" id="UP001281761">
    <property type="component" value="Unassembled WGS sequence"/>
</dbReference>
<protein>
    <submittedName>
        <fullName evidence="1">Uncharacterized protein</fullName>
    </submittedName>
</protein>
<gene>
    <name evidence="1" type="ORF">BLNAU_1567</name>
</gene>
<evidence type="ECO:0000313" key="1">
    <source>
        <dbReference type="EMBL" id="KAK2963524.1"/>
    </source>
</evidence>
<organism evidence="1 2">
    <name type="scientific">Blattamonas nauphoetae</name>
    <dbReference type="NCBI Taxonomy" id="2049346"/>
    <lineage>
        <taxon>Eukaryota</taxon>
        <taxon>Metamonada</taxon>
        <taxon>Preaxostyla</taxon>
        <taxon>Oxymonadida</taxon>
        <taxon>Blattamonas</taxon>
    </lineage>
</organism>
<reference evidence="1 2" key="1">
    <citation type="journal article" date="2022" name="bioRxiv">
        <title>Genomics of Preaxostyla Flagellates Illuminates Evolutionary Transitions and the Path Towards Mitochondrial Loss.</title>
        <authorList>
            <person name="Novak L.V.F."/>
            <person name="Treitli S.C."/>
            <person name="Pyrih J."/>
            <person name="Halakuc P."/>
            <person name="Pipaliya S.V."/>
            <person name="Vacek V."/>
            <person name="Brzon O."/>
            <person name="Soukal P."/>
            <person name="Eme L."/>
            <person name="Dacks J.B."/>
            <person name="Karnkowska A."/>
            <person name="Elias M."/>
            <person name="Hampl V."/>
        </authorList>
    </citation>
    <scope>NUCLEOTIDE SEQUENCE [LARGE SCALE GENOMIC DNA]</scope>
    <source>
        <strain evidence="1">NAU3</strain>
        <tissue evidence="1">Gut</tissue>
    </source>
</reference>
<sequence length="375" mass="41633">MLDSLLVWCSSKIRYALVKADLIPQLMTTLNPLSLSLAESVDIHVIIMAAITNFLWLSTPNGLRQLEIEHRNEQKDVHKTVLKQIVVPSEKYISCLCVNRYSIIDSRQSNYLMDLLTGLLWIRSPHTLPERLRFSLANLSPSSTRPLSLQSLSHCSHCSFVEGNASIDRPVRRTFFTPSSQHNSNRNWEPRVPCVDPAALCAADCVTIADAEHTVLCWERDLGASSAISPIAVKPELRGHVVERADASAKTDWFGEHEADIGGLVIAQLCRSQRRAALQFNPKLTRTSNRGMPSMRQTRSPLRLDLVALKTLFSCHATSDHRFHIPLCSGGTRNEFEAATTGNDYVWCRGGSITGQPLPTPSTVFPHTASTISLS</sequence>
<keyword evidence="2" id="KW-1185">Reference proteome</keyword>
<accession>A0ABQ9YID9</accession>